<evidence type="ECO:0000256" key="1">
    <source>
        <dbReference type="ARBA" id="ARBA00004567"/>
    </source>
</evidence>
<evidence type="ECO:0000313" key="12">
    <source>
        <dbReference type="Proteomes" id="UP001190926"/>
    </source>
</evidence>
<dbReference type="Proteomes" id="UP001190926">
    <property type="component" value="Unassembled WGS sequence"/>
</dbReference>
<dbReference type="GO" id="GO:0015031">
    <property type="term" value="P:protein transport"/>
    <property type="evidence" value="ECO:0007669"/>
    <property type="project" value="UniProtKB-KW"/>
</dbReference>
<name>A0AAD4IWA1_PERFH</name>
<dbReference type="AlphaFoldDB" id="A0AAD4IWA1"/>
<evidence type="ECO:0000256" key="4">
    <source>
        <dbReference type="ARBA" id="ARBA00022816"/>
    </source>
</evidence>
<keyword evidence="8" id="KW-0539">Nucleus</keyword>
<sequence>MDILIAELNRVCIYTVPKNISYSEEEFKSKGDYFKAIGYKEENGKIESIDDYTERLSHYMKLYGALVQTEVGGFQNLHGLKEGWAWLARFLNTLPANILTATALDSFLEVR</sequence>
<evidence type="ECO:0000256" key="2">
    <source>
        <dbReference type="ARBA" id="ARBA00011056"/>
    </source>
</evidence>
<evidence type="ECO:0000256" key="5">
    <source>
        <dbReference type="ARBA" id="ARBA00022927"/>
    </source>
</evidence>
<dbReference type="GO" id="GO:0044614">
    <property type="term" value="C:nuclear pore cytoplasmic filaments"/>
    <property type="evidence" value="ECO:0007669"/>
    <property type="project" value="TreeGrafter"/>
</dbReference>
<dbReference type="PANTHER" id="PTHR12960:SF0">
    <property type="entry name" value="MRNA EXPORT FACTOR GLE1"/>
    <property type="match status" value="1"/>
</dbReference>
<keyword evidence="6" id="KW-0811">Translocation</keyword>
<dbReference type="GO" id="GO:0031369">
    <property type="term" value="F:translation initiation factor binding"/>
    <property type="evidence" value="ECO:0007669"/>
    <property type="project" value="TreeGrafter"/>
</dbReference>
<evidence type="ECO:0000256" key="8">
    <source>
        <dbReference type="ARBA" id="ARBA00023242"/>
    </source>
</evidence>
<evidence type="ECO:0000256" key="10">
    <source>
        <dbReference type="ARBA" id="ARBA00029983"/>
    </source>
</evidence>
<keyword evidence="12" id="KW-1185">Reference proteome</keyword>
<keyword evidence="7" id="KW-0906">Nuclear pore complex</keyword>
<gene>
    <name evidence="11" type="ORF">C2S53_011612</name>
</gene>
<dbReference type="EMBL" id="SDAM02001264">
    <property type="protein sequence ID" value="KAH6822577.1"/>
    <property type="molecule type" value="Genomic_DNA"/>
</dbReference>
<dbReference type="InterPro" id="IPR038506">
    <property type="entry name" value="GLE1-like_sf"/>
</dbReference>
<dbReference type="GO" id="GO:0016973">
    <property type="term" value="P:poly(A)+ mRNA export from nucleus"/>
    <property type="evidence" value="ECO:0007669"/>
    <property type="project" value="InterPro"/>
</dbReference>
<keyword evidence="4" id="KW-0509">mRNA transport</keyword>
<dbReference type="Gene3D" id="1.25.40.510">
    <property type="entry name" value="GLE1-like"/>
    <property type="match status" value="1"/>
</dbReference>
<evidence type="ECO:0000256" key="3">
    <source>
        <dbReference type="ARBA" id="ARBA00022448"/>
    </source>
</evidence>
<comment type="caution">
    <text evidence="11">The sequence shown here is derived from an EMBL/GenBank/DDBJ whole genome shotgun (WGS) entry which is preliminary data.</text>
</comment>
<comment type="similarity">
    <text evidence="2">Belongs to the GLE1 family.</text>
</comment>
<keyword evidence="3" id="KW-0813">Transport</keyword>
<evidence type="ECO:0000256" key="6">
    <source>
        <dbReference type="ARBA" id="ARBA00023010"/>
    </source>
</evidence>
<comment type="subcellular location">
    <subcellularLocation>
        <location evidence="1">Nucleus</location>
        <location evidence="1">Nuclear pore complex</location>
    </subcellularLocation>
</comment>
<reference evidence="11 12" key="1">
    <citation type="journal article" date="2021" name="Nat. Commun.">
        <title>Incipient diploidization of the medicinal plant Perilla within 10,000 years.</title>
        <authorList>
            <person name="Zhang Y."/>
            <person name="Shen Q."/>
            <person name="Leng L."/>
            <person name="Zhang D."/>
            <person name="Chen S."/>
            <person name="Shi Y."/>
            <person name="Ning Z."/>
            <person name="Chen S."/>
        </authorList>
    </citation>
    <scope>NUCLEOTIDE SEQUENCE [LARGE SCALE GENOMIC DNA]</scope>
    <source>
        <strain evidence="12">cv. PC099</strain>
    </source>
</reference>
<dbReference type="GO" id="GO:0005543">
    <property type="term" value="F:phospholipid binding"/>
    <property type="evidence" value="ECO:0007669"/>
    <property type="project" value="TreeGrafter"/>
</dbReference>
<evidence type="ECO:0000313" key="11">
    <source>
        <dbReference type="EMBL" id="KAH6822577.1"/>
    </source>
</evidence>
<dbReference type="PANTHER" id="PTHR12960">
    <property type="entry name" value="GLE-1-RELATED"/>
    <property type="match status" value="1"/>
</dbReference>
<protein>
    <recommendedName>
        <fullName evidence="9">mRNA export factor GLE1</fullName>
    </recommendedName>
    <alternativeName>
        <fullName evidence="10">Nucleoporin GLE1</fullName>
    </alternativeName>
</protein>
<keyword evidence="5" id="KW-0653">Protein transport</keyword>
<organism evidence="11 12">
    <name type="scientific">Perilla frutescens var. hirtella</name>
    <name type="common">Perilla citriodora</name>
    <name type="synonym">Perilla setoyensis</name>
    <dbReference type="NCBI Taxonomy" id="608512"/>
    <lineage>
        <taxon>Eukaryota</taxon>
        <taxon>Viridiplantae</taxon>
        <taxon>Streptophyta</taxon>
        <taxon>Embryophyta</taxon>
        <taxon>Tracheophyta</taxon>
        <taxon>Spermatophyta</taxon>
        <taxon>Magnoliopsida</taxon>
        <taxon>eudicotyledons</taxon>
        <taxon>Gunneridae</taxon>
        <taxon>Pentapetalae</taxon>
        <taxon>asterids</taxon>
        <taxon>lamiids</taxon>
        <taxon>Lamiales</taxon>
        <taxon>Lamiaceae</taxon>
        <taxon>Nepetoideae</taxon>
        <taxon>Elsholtzieae</taxon>
        <taxon>Perilla</taxon>
    </lineage>
</organism>
<dbReference type="Pfam" id="PF07817">
    <property type="entry name" value="GLE1"/>
    <property type="match status" value="1"/>
</dbReference>
<dbReference type="GO" id="GO:0005737">
    <property type="term" value="C:cytoplasm"/>
    <property type="evidence" value="ECO:0007669"/>
    <property type="project" value="TreeGrafter"/>
</dbReference>
<evidence type="ECO:0000256" key="7">
    <source>
        <dbReference type="ARBA" id="ARBA00023132"/>
    </source>
</evidence>
<dbReference type="InterPro" id="IPR012476">
    <property type="entry name" value="GLE1"/>
</dbReference>
<evidence type="ECO:0000256" key="9">
    <source>
        <dbReference type="ARBA" id="ARBA00026227"/>
    </source>
</evidence>
<proteinExistence type="inferred from homology"/>
<accession>A0AAD4IWA1</accession>
<dbReference type="GO" id="GO:0000822">
    <property type="term" value="F:inositol hexakisphosphate binding"/>
    <property type="evidence" value="ECO:0007669"/>
    <property type="project" value="TreeGrafter"/>
</dbReference>